<reference evidence="2 3" key="1">
    <citation type="journal article" date="2013" name="Stand. Genomic Sci.">
        <title>Genome sequence of the reddish-pigmented Rubellimicrobium thermophilum type strain (DSM 16684(T)), a member of the Roseobacter clade.</title>
        <authorList>
            <person name="Fiebig A."/>
            <person name="Riedel T."/>
            <person name="Gronow S."/>
            <person name="Petersen J."/>
            <person name="Klenk H.P."/>
            <person name="Goker M."/>
        </authorList>
    </citation>
    <scope>NUCLEOTIDE SEQUENCE [LARGE SCALE GENOMIC DNA]</scope>
    <source>
        <strain evidence="2 3">DSM 16684</strain>
    </source>
</reference>
<dbReference type="InterPro" id="IPR045386">
    <property type="entry name" value="DUF6525"/>
</dbReference>
<evidence type="ECO:0000313" key="2">
    <source>
        <dbReference type="EMBL" id="EPX87457.1"/>
    </source>
</evidence>
<dbReference type="HOGENOM" id="CLU_179292_0_0_5"/>
<proteinExistence type="predicted"/>
<sequence>MRRNLSRTLPPGRSRDPMREHDRLPLPLRLWATQALRPWCPRALRRIYEKALARTGSVEAALQRLEACEAATLAREARRLPGRRPFRSR</sequence>
<organism evidence="2 3">
    <name type="scientific">Rubellimicrobium thermophilum DSM 16684</name>
    <dbReference type="NCBI Taxonomy" id="1123069"/>
    <lineage>
        <taxon>Bacteria</taxon>
        <taxon>Pseudomonadati</taxon>
        <taxon>Pseudomonadota</taxon>
        <taxon>Alphaproteobacteria</taxon>
        <taxon>Rhodobacterales</taxon>
        <taxon>Roseobacteraceae</taxon>
        <taxon>Rubellimicrobium</taxon>
    </lineage>
</organism>
<accession>S9R6C6</accession>
<evidence type="ECO:0000256" key="1">
    <source>
        <dbReference type="SAM" id="MobiDB-lite"/>
    </source>
</evidence>
<feature type="region of interest" description="Disordered" evidence="1">
    <location>
        <begin position="1"/>
        <end position="20"/>
    </location>
</feature>
<keyword evidence="3" id="KW-1185">Reference proteome</keyword>
<dbReference type="Pfam" id="PF20135">
    <property type="entry name" value="DUF6525"/>
    <property type="match status" value="1"/>
</dbReference>
<dbReference type="EMBL" id="AOLV01000007">
    <property type="protein sequence ID" value="EPX87457.1"/>
    <property type="molecule type" value="Genomic_DNA"/>
</dbReference>
<comment type="caution">
    <text evidence="2">The sequence shown here is derived from an EMBL/GenBank/DDBJ whole genome shotgun (WGS) entry which is preliminary data.</text>
</comment>
<dbReference type="AlphaFoldDB" id="S9R6C6"/>
<dbReference type="Proteomes" id="UP000015346">
    <property type="component" value="Unassembled WGS sequence"/>
</dbReference>
<gene>
    <name evidence="2" type="ORF">ruthe_00527</name>
</gene>
<protein>
    <submittedName>
        <fullName evidence="2">Uncharacterized protein</fullName>
    </submittedName>
</protein>
<name>S9R6C6_9RHOB</name>
<evidence type="ECO:0000313" key="3">
    <source>
        <dbReference type="Proteomes" id="UP000015346"/>
    </source>
</evidence>
<dbReference type="STRING" id="1123069.ruthe_00527"/>
<dbReference type="OrthoDB" id="7658988at2"/>
<dbReference type="RefSeq" id="WP_021096636.1">
    <property type="nucleotide sequence ID" value="NZ_KE557320.1"/>
</dbReference>